<organism evidence="7 8">
    <name type="scientific">Alicyclobacillus fodiniaquatilis</name>
    <dbReference type="NCBI Taxonomy" id="1661150"/>
    <lineage>
        <taxon>Bacteria</taxon>
        <taxon>Bacillati</taxon>
        <taxon>Bacillota</taxon>
        <taxon>Bacilli</taxon>
        <taxon>Bacillales</taxon>
        <taxon>Alicyclobacillaceae</taxon>
        <taxon>Alicyclobacillus</taxon>
    </lineage>
</organism>
<dbReference type="InterPro" id="IPR036789">
    <property type="entry name" value="Ribosomal_uL6-like_a/b-dom_sf"/>
</dbReference>
<dbReference type="EMBL" id="JBHUCX010000001">
    <property type="protein sequence ID" value="MFD1673136.1"/>
    <property type="molecule type" value="Genomic_DNA"/>
</dbReference>
<comment type="function">
    <text evidence="3 5">This protein binds to the 23S rRNA, and is important in its secondary structure. It is located near the subunit interface in the base of the L7/L12 stalk, and near the tRNA binding site of the peptidyltransferase center.</text>
</comment>
<dbReference type="Gene3D" id="3.90.930.12">
    <property type="entry name" value="Ribosomal protein L6, alpha-beta domain"/>
    <property type="match status" value="2"/>
</dbReference>
<evidence type="ECO:0000313" key="7">
    <source>
        <dbReference type="EMBL" id="MFD1673136.1"/>
    </source>
</evidence>
<keyword evidence="3 5" id="KW-0694">RNA-binding</keyword>
<comment type="subunit">
    <text evidence="3">Part of the 50S ribosomal subunit.</text>
</comment>
<dbReference type="InterPro" id="IPR019906">
    <property type="entry name" value="Ribosomal_uL6_bac-type"/>
</dbReference>
<gene>
    <name evidence="3 7" type="primary">rplF</name>
    <name evidence="7" type="ORF">ACFSB2_00175</name>
</gene>
<dbReference type="Proteomes" id="UP001597079">
    <property type="component" value="Unassembled WGS sequence"/>
</dbReference>
<dbReference type="InterPro" id="IPR000702">
    <property type="entry name" value="Ribosomal_uL6-like"/>
</dbReference>
<dbReference type="InterPro" id="IPR002358">
    <property type="entry name" value="Ribosomal_uL6_CS"/>
</dbReference>
<dbReference type="PIRSF" id="PIRSF002162">
    <property type="entry name" value="Ribosomal_L6"/>
    <property type="match status" value="1"/>
</dbReference>
<dbReference type="PANTHER" id="PTHR11655">
    <property type="entry name" value="60S/50S RIBOSOMAL PROTEIN L6/L9"/>
    <property type="match status" value="1"/>
</dbReference>
<reference evidence="8" key="1">
    <citation type="journal article" date="2019" name="Int. J. Syst. Evol. Microbiol.">
        <title>The Global Catalogue of Microorganisms (GCM) 10K type strain sequencing project: providing services to taxonomists for standard genome sequencing and annotation.</title>
        <authorList>
            <consortium name="The Broad Institute Genomics Platform"/>
            <consortium name="The Broad Institute Genome Sequencing Center for Infectious Disease"/>
            <person name="Wu L."/>
            <person name="Ma J."/>
        </authorList>
    </citation>
    <scope>NUCLEOTIDE SEQUENCE [LARGE SCALE GENOMIC DNA]</scope>
    <source>
        <strain evidence="8">CGMCC 1.12286</strain>
    </source>
</reference>
<comment type="caution">
    <text evidence="7">The sequence shown here is derived from an EMBL/GenBank/DDBJ whole genome shotgun (WGS) entry which is preliminary data.</text>
</comment>
<keyword evidence="8" id="KW-1185">Reference proteome</keyword>
<keyword evidence="3 5" id="KW-0699">rRNA-binding</keyword>
<dbReference type="SUPFAM" id="SSF56053">
    <property type="entry name" value="Ribosomal protein L6"/>
    <property type="match status" value="2"/>
</dbReference>
<protein>
    <recommendedName>
        <fullName evidence="3">Large ribosomal subunit protein uL6</fullName>
    </recommendedName>
</protein>
<evidence type="ECO:0000313" key="8">
    <source>
        <dbReference type="Proteomes" id="UP001597079"/>
    </source>
</evidence>
<evidence type="ECO:0000256" key="3">
    <source>
        <dbReference type="HAMAP-Rule" id="MF_01365"/>
    </source>
</evidence>
<keyword evidence="1 3" id="KW-0689">Ribosomal protein</keyword>
<dbReference type="HAMAP" id="MF_01365_B">
    <property type="entry name" value="Ribosomal_uL6_B"/>
    <property type="match status" value="1"/>
</dbReference>
<dbReference type="NCBIfam" id="TIGR03654">
    <property type="entry name" value="L6_bact"/>
    <property type="match status" value="1"/>
</dbReference>
<dbReference type="PROSITE" id="PS00525">
    <property type="entry name" value="RIBOSOMAL_L6_1"/>
    <property type="match status" value="1"/>
</dbReference>
<comment type="similarity">
    <text evidence="3 4">Belongs to the universal ribosomal protein uL6 family.</text>
</comment>
<accession>A0ABW4J9W0</accession>
<dbReference type="RefSeq" id="WP_377940470.1">
    <property type="nucleotide sequence ID" value="NZ_JBHUCX010000001.1"/>
</dbReference>
<dbReference type="InterPro" id="IPR020040">
    <property type="entry name" value="Ribosomal_uL6_a/b-dom"/>
</dbReference>
<feature type="domain" description="Large ribosomal subunit protein uL6 alpha-beta" evidence="6">
    <location>
        <begin position="11"/>
        <end position="82"/>
    </location>
</feature>
<evidence type="ECO:0000256" key="5">
    <source>
        <dbReference type="RuleBase" id="RU003870"/>
    </source>
</evidence>
<proteinExistence type="inferred from homology"/>
<dbReference type="Pfam" id="PF00347">
    <property type="entry name" value="Ribosomal_L6"/>
    <property type="match status" value="2"/>
</dbReference>
<evidence type="ECO:0000256" key="1">
    <source>
        <dbReference type="ARBA" id="ARBA00022980"/>
    </source>
</evidence>
<evidence type="ECO:0000256" key="4">
    <source>
        <dbReference type="RuleBase" id="RU003869"/>
    </source>
</evidence>
<evidence type="ECO:0000259" key="6">
    <source>
        <dbReference type="Pfam" id="PF00347"/>
    </source>
</evidence>
<sequence>MSRIGRKPIAVPSGVEVVLDGNTLRVKGPKGNLERLVHPEISVIVDTNEIRVERPSDEKKHRALHGTTRSVIANMVEGVTNGFTKNLDLVGVGYRAAKSGAKITLSLGFSHPVELPNVEGIEVDVPAQTKLSVKGIDKELVGSYAAKVRELRPPEPYKGKGIRYEGENVRRKVGKTGKK</sequence>
<dbReference type="GO" id="GO:0005840">
    <property type="term" value="C:ribosome"/>
    <property type="evidence" value="ECO:0007669"/>
    <property type="project" value="UniProtKB-KW"/>
</dbReference>
<dbReference type="PANTHER" id="PTHR11655:SF14">
    <property type="entry name" value="LARGE RIBOSOMAL SUBUNIT PROTEIN UL6M"/>
    <property type="match status" value="1"/>
</dbReference>
<name>A0ABW4J9W0_9BACL</name>
<dbReference type="PRINTS" id="PR00059">
    <property type="entry name" value="RIBOSOMALL6"/>
</dbReference>
<evidence type="ECO:0000256" key="2">
    <source>
        <dbReference type="ARBA" id="ARBA00023274"/>
    </source>
</evidence>
<keyword evidence="2 3" id="KW-0687">Ribonucleoprotein</keyword>
<feature type="domain" description="Large ribosomal subunit protein uL6 alpha-beta" evidence="6">
    <location>
        <begin position="90"/>
        <end position="164"/>
    </location>
</feature>